<dbReference type="AlphaFoldDB" id="A0A1I6W643"/>
<dbReference type="CDD" id="cd01127">
    <property type="entry name" value="TrwB_TraG_TraD_VirD4"/>
    <property type="match status" value="1"/>
</dbReference>
<name>A0A1I6W643_9RHOB</name>
<dbReference type="SUPFAM" id="SSF52540">
    <property type="entry name" value="P-loop containing nucleoside triphosphate hydrolases"/>
    <property type="match status" value="1"/>
</dbReference>
<dbReference type="STRING" id="311180.SAMN04488050_11572"/>
<evidence type="ECO:0000313" key="9">
    <source>
        <dbReference type="Proteomes" id="UP000199392"/>
    </source>
</evidence>
<dbReference type="InterPro" id="IPR027417">
    <property type="entry name" value="P-loop_NTPase"/>
</dbReference>
<evidence type="ECO:0000256" key="6">
    <source>
        <dbReference type="ARBA" id="ARBA00023136"/>
    </source>
</evidence>
<evidence type="ECO:0000256" key="5">
    <source>
        <dbReference type="ARBA" id="ARBA00022989"/>
    </source>
</evidence>
<dbReference type="OrthoDB" id="9759295at2"/>
<sequence>MIVQNWHRLGTPARAAAITAAAGIGVVGGLMTSAYALQWGLNVPVHLPRDLLLWPRAALAGYTDPETLKWVKLAGYAGLLPAAVLGAAILKAKPKPNVHGRAEFAREREIRGAGMRSSAGLIAGFTSARPHKTYGKPVDRWGRAVEHSGRLKIHKAGHLNADNLLMYGGDEHVLLYAPTRSGKGVGVVIPNLLNWPGSAVILDIKKENWALTAGFRKSGGQEVFLFDPLEPSGKTHRWNPLATVRRGTEFQIEDLQRLADLFIPVASKDPFFDRAAQTAFVGVGGYLAETPELPFTLGEIYRQLTLTPSFAKTFRKRIEDRAKSERPLSMQTVSTLNDFLSKSENTFESVKSTITANLGLFANPMLDRATAASDFDFADLRRKPMSIYVGISPNNLGRLAPLMNLFFQSCVDANMQELPEQNPALRHKVLLCMDEFASVGELPAFKRGIGYFAGYGLKVLTIVQTPAQLADIYGRDGADAYMDNSGVSIVFTPKGLTEAKNLSERLGTLGVEVESESKSKYLANRQGTTVSQSEQRRSLMLPQELLQMDQSEALVLVGGHPPIKAKKIRYYAEAALLKRTKIPAPHVPSIAGSTLERELALVKAQNAMLIARQTEMQEKVDHILSLQAAHAENIAKGEPAEVPMSDEEIADPGTISYERLSLTGHQQQAKIAELNTAGTIGTKEGAIELLEAFGCGDIANQQGDERDEHG</sequence>
<keyword evidence="5 7" id="KW-1133">Transmembrane helix</keyword>
<gene>
    <name evidence="8" type="ORF">SAMN04488050_11572</name>
</gene>
<dbReference type="PANTHER" id="PTHR37937:SF1">
    <property type="entry name" value="CONJUGATIVE TRANSFER: DNA TRANSPORT"/>
    <property type="match status" value="1"/>
</dbReference>
<protein>
    <submittedName>
        <fullName evidence="8">Type IV secretion system protein VirD4</fullName>
    </submittedName>
</protein>
<comment type="subcellular location">
    <subcellularLocation>
        <location evidence="1">Cell membrane</location>
        <topology evidence="1">Multi-pass membrane protein</topology>
    </subcellularLocation>
</comment>
<dbReference type="Pfam" id="PF02534">
    <property type="entry name" value="T4SS-DNA_transf"/>
    <property type="match status" value="1"/>
</dbReference>
<evidence type="ECO:0000256" key="7">
    <source>
        <dbReference type="SAM" id="Phobius"/>
    </source>
</evidence>
<dbReference type="Proteomes" id="UP000199392">
    <property type="component" value="Unassembled WGS sequence"/>
</dbReference>
<dbReference type="PANTHER" id="PTHR37937">
    <property type="entry name" value="CONJUGATIVE TRANSFER: DNA TRANSPORT"/>
    <property type="match status" value="1"/>
</dbReference>
<evidence type="ECO:0000256" key="3">
    <source>
        <dbReference type="ARBA" id="ARBA00022475"/>
    </source>
</evidence>
<evidence type="ECO:0000256" key="1">
    <source>
        <dbReference type="ARBA" id="ARBA00004651"/>
    </source>
</evidence>
<keyword evidence="3" id="KW-1003">Cell membrane</keyword>
<dbReference type="InterPro" id="IPR003688">
    <property type="entry name" value="TraG/VirD4"/>
</dbReference>
<comment type="similarity">
    <text evidence="2">Belongs to the VirD4/TraG family.</text>
</comment>
<feature type="transmembrane region" description="Helical" evidence="7">
    <location>
        <begin position="12"/>
        <end position="37"/>
    </location>
</feature>
<proteinExistence type="inferred from homology"/>
<dbReference type="RefSeq" id="WP_092430673.1">
    <property type="nucleotide sequence ID" value="NZ_FNCL01000021.1"/>
</dbReference>
<dbReference type="InterPro" id="IPR051539">
    <property type="entry name" value="T4SS-coupling_protein"/>
</dbReference>
<evidence type="ECO:0000256" key="2">
    <source>
        <dbReference type="ARBA" id="ARBA00008806"/>
    </source>
</evidence>
<dbReference type="Gene3D" id="3.40.50.300">
    <property type="entry name" value="P-loop containing nucleotide triphosphate hydrolases"/>
    <property type="match status" value="1"/>
</dbReference>
<organism evidence="8 9">
    <name type="scientific">Alloyangia pacifica</name>
    <dbReference type="NCBI Taxonomy" id="311180"/>
    <lineage>
        <taxon>Bacteria</taxon>
        <taxon>Pseudomonadati</taxon>
        <taxon>Pseudomonadota</taxon>
        <taxon>Alphaproteobacteria</taxon>
        <taxon>Rhodobacterales</taxon>
        <taxon>Roseobacteraceae</taxon>
        <taxon>Alloyangia</taxon>
    </lineage>
</organism>
<keyword evidence="9" id="KW-1185">Reference proteome</keyword>
<keyword evidence="6 7" id="KW-0472">Membrane</keyword>
<dbReference type="EMBL" id="FOZW01000015">
    <property type="protein sequence ID" value="SFT21468.1"/>
    <property type="molecule type" value="Genomic_DNA"/>
</dbReference>
<dbReference type="GO" id="GO:0005886">
    <property type="term" value="C:plasma membrane"/>
    <property type="evidence" value="ECO:0007669"/>
    <property type="project" value="UniProtKB-SubCell"/>
</dbReference>
<evidence type="ECO:0000313" key="8">
    <source>
        <dbReference type="EMBL" id="SFT21468.1"/>
    </source>
</evidence>
<accession>A0A1I6W643</accession>
<keyword evidence="4 7" id="KW-0812">Transmembrane</keyword>
<evidence type="ECO:0000256" key="4">
    <source>
        <dbReference type="ARBA" id="ARBA00022692"/>
    </source>
</evidence>
<reference evidence="9" key="1">
    <citation type="submission" date="2016-10" db="EMBL/GenBank/DDBJ databases">
        <authorList>
            <person name="Varghese N."/>
            <person name="Submissions S."/>
        </authorList>
    </citation>
    <scope>NUCLEOTIDE SEQUENCE [LARGE SCALE GENOMIC DNA]</scope>
    <source>
        <strain evidence="9">DSM 26894</strain>
    </source>
</reference>